<dbReference type="InterPro" id="IPR018265">
    <property type="entry name" value="Ribosomal_bL35_CS"/>
</dbReference>
<dbReference type="GO" id="GO:0006412">
    <property type="term" value="P:translation"/>
    <property type="evidence" value="ECO:0007669"/>
    <property type="project" value="InterPro"/>
</dbReference>
<name>A0A3R6Z506_9STRA</name>
<feature type="non-terminal residue" evidence="6">
    <location>
        <position position="1"/>
    </location>
</feature>
<evidence type="ECO:0000256" key="5">
    <source>
        <dbReference type="SAM" id="Coils"/>
    </source>
</evidence>
<dbReference type="GO" id="GO:0015934">
    <property type="term" value="C:large ribosomal subunit"/>
    <property type="evidence" value="ECO:0007669"/>
    <property type="project" value="TreeGrafter"/>
</dbReference>
<proteinExistence type="inferred from homology"/>
<dbReference type="SUPFAM" id="SSF143034">
    <property type="entry name" value="L35p-like"/>
    <property type="match status" value="1"/>
</dbReference>
<evidence type="ECO:0000313" key="7">
    <source>
        <dbReference type="Proteomes" id="UP000285060"/>
    </source>
</evidence>
<evidence type="ECO:0000256" key="2">
    <source>
        <dbReference type="ARBA" id="ARBA00022980"/>
    </source>
</evidence>
<keyword evidence="5" id="KW-0175">Coiled coil</keyword>
<dbReference type="GO" id="GO:0003735">
    <property type="term" value="F:structural constituent of ribosome"/>
    <property type="evidence" value="ECO:0007669"/>
    <property type="project" value="InterPro"/>
</dbReference>
<evidence type="ECO:0000256" key="1">
    <source>
        <dbReference type="ARBA" id="ARBA00006598"/>
    </source>
</evidence>
<dbReference type="PANTHER" id="PTHR33343:SF1">
    <property type="entry name" value="LARGE RIBOSOMAL SUBUNIT PROTEIN BL35M"/>
    <property type="match status" value="1"/>
</dbReference>
<dbReference type="AlphaFoldDB" id="A0A3R6Z506"/>
<dbReference type="NCBIfam" id="TIGR00001">
    <property type="entry name" value="rpmI_bact"/>
    <property type="match status" value="1"/>
</dbReference>
<dbReference type="InterPro" id="IPR001706">
    <property type="entry name" value="Ribosomal_bL35"/>
</dbReference>
<dbReference type="EMBL" id="QUSY01000318">
    <property type="protein sequence ID" value="RHY30429.1"/>
    <property type="molecule type" value="Genomic_DNA"/>
</dbReference>
<dbReference type="Proteomes" id="UP000285060">
    <property type="component" value="Unassembled WGS sequence"/>
</dbReference>
<evidence type="ECO:0000256" key="3">
    <source>
        <dbReference type="ARBA" id="ARBA00023274"/>
    </source>
</evidence>
<dbReference type="Pfam" id="PF01632">
    <property type="entry name" value="Ribosomal_L35p"/>
    <property type="match status" value="1"/>
</dbReference>
<sequence>LLEGLLAELELLEGLLAELEVLEGLLAELELLEGLLAELELLEGLLEELELLERLLAELELLEGLLEELELLEGLSPLEAALGVLDAAFACTTGLLSRGSTFAFAHPPPMMSMQVRDMGYKLKTKSAVKKRFFVNANGHIKRGQAGKRHLATDKSRQRIRRLGQVATVTGQIKKNILAMLHN</sequence>
<dbReference type="Gene3D" id="4.10.410.60">
    <property type="match status" value="1"/>
</dbReference>
<dbReference type="PANTHER" id="PTHR33343">
    <property type="entry name" value="54S RIBOSOMAL PROTEIN BL35M"/>
    <property type="match status" value="1"/>
</dbReference>
<accession>A0A3R6Z506</accession>
<evidence type="ECO:0000256" key="4">
    <source>
        <dbReference type="RuleBase" id="RU000568"/>
    </source>
</evidence>
<gene>
    <name evidence="6" type="ORF">DYB32_006931</name>
</gene>
<evidence type="ECO:0000313" key="6">
    <source>
        <dbReference type="EMBL" id="RHY30429.1"/>
    </source>
</evidence>
<dbReference type="PROSITE" id="PS00936">
    <property type="entry name" value="RIBOSOMAL_L35"/>
    <property type="match status" value="1"/>
</dbReference>
<comment type="similarity">
    <text evidence="1 4">Belongs to the bacterial ribosomal protein bL35 family.</text>
</comment>
<keyword evidence="2 4" id="KW-0689">Ribosomal protein</keyword>
<dbReference type="VEuPathDB" id="FungiDB:H310_09327"/>
<dbReference type="InterPro" id="IPR021137">
    <property type="entry name" value="Ribosomal_bL35-like"/>
</dbReference>
<feature type="coiled-coil region" evidence="5">
    <location>
        <begin position="2"/>
        <end position="72"/>
    </location>
</feature>
<dbReference type="PRINTS" id="PR00064">
    <property type="entry name" value="RIBOSOMALL35"/>
</dbReference>
<dbReference type="FunFam" id="4.10.410.60:FF:000001">
    <property type="entry name" value="50S ribosomal protein L35"/>
    <property type="match status" value="1"/>
</dbReference>
<keyword evidence="3 4" id="KW-0687">Ribonucleoprotein</keyword>
<dbReference type="InterPro" id="IPR037229">
    <property type="entry name" value="Ribosomal_bL35_sf"/>
</dbReference>
<protein>
    <recommendedName>
        <fullName evidence="4">50S ribosomal protein L35</fullName>
    </recommendedName>
</protein>
<reference evidence="6 7" key="1">
    <citation type="submission" date="2018-08" db="EMBL/GenBank/DDBJ databases">
        <title>Aphanomyces genome sequencing and annotation.</title>
        <authorList>
            <person name="Minardi D."/>
            <person name="Oidtmann B."/>
            <person name="Van Der Giezen M."/>
            <person name="Studholme D.J."/>
        </authorList>
    </citation>
    <scope>NUCLEOTIDE SEQUENCE [LARGE SCALE GENOMIC DNA]</scope>
    <source>
        <strain evidence="6 7">NJM0002</strain>
    </source>
</reference>
<keyword evidence="7" id="KW-1185">Reference proteome</keyword>
<comment type="caution">
    <text evidence="6">The sequence shown here is derived from an EMBL/GenBank/DDBJ whole genome shotgun (WGS) entry which is preliminary data.</text>
</comment>
<dbReference type="HAMAP" id="MF_00514">
    <property type="entry name" value="Ribosomal_bL35"/>
    <property type="match status" value="1"/>
</dbReference>
<organism evidence="6 7">
    <name type="scientific">Aphanomyces invadans</name>
    <dbReference type="NCBI Taxonomy" id="157072"/>
    <lineage>
        <taxon>Eukaryota</taxon>
        <taxon>Sar</taxon>
        <taxon>Stramenopiles</taxon>
        <taxon>Oomycota</taxon>
        <taxon>Saprolegniomycetes</taxon>
        <taxon>Saprolegniales</taxon>
        <taxon>Verrucalvaceae</taxon>
        <taxon>Aphanomyces</taxon>
    </lineage>
</organism>